<reference evidence="6 7" key="1">
    <citation type="journal article" date="2019" name="Emerg. Microbes Infect.">
        <title>Comprehensive subspecies identification of 175 nontuberculous mycobacteria species based on 7547 genomic profiles.</title>
        <authorList>
            <person name="Matsumoto Y."/>
            <person name="Kinjo T."/>
            <person name="Motooka D."/>
            <person name="Nabeya D."/>
            <person name="Jung N."/>
            <person name="Uechi K."/>
            <person name="Horii T."/>
            <person name="Iida T."/>
            <person name="Fujita J."/>
            <person name="Nakamura S."/>
        </authorList>
    </citation>
    <scope>NUCLEOTIDE SEQUENCE [LARGE SCALE GENOMIC DNA]</scope>
    <source>
        <strain evidence="6 7">JCM 12687</strain>
    </source>
</reference>
<evidence type="ECO:0000313" key="6">
    <source>
        <dbReference type="EMBL" id="BBZ12498.1"/>
    </source>
</evidence>
<name>A0ABM7KN37_9MYCO</name>
<evidence type="ECO:0000256" key="3">
    <source>
        <dbReference type="ARBA" id="ARBA00023163"/>
    </source>
</evidence>
<dbReference type="Gene3D" id="1.10.357.10">
    <property type="entry name" value="Tetracycline Repressor, domain 2"/>
    <property type="match status" value="1"/>
</dbReference>
<dbReference type="Pfam" id="PF21993">
    <property type="entry name" value="TetR_C_13_2"/>
    <property type="match status" value="1"/>
</dbReference>
<sequence>MGVRTDTRQKMLVSSVELLRERGAGGVTVDAVLSRSQAPRGSVYHHFPGGRSEIMAEALALAGDTISSIIEQASAAGSLAALRRFGKFWKKLLLDSDFNAGCPVVSVAVGGSPDDQHLQPAVAEIFQRWHQALVTAIIADGVEARRADRLATMAIASFEGAIILCRLQRSTTPLDDVIAEFESVIASAAS</sequence>
<feature type="domain" description="HTH tetR-type" evidence="5">
    <location>
        <begin position="5"/>
        <end position="65"/>
    </location>
</feature>
<dbReference type="Proteomes" id="UP000467379">
    <property type="component" value="Chromosome"/>
</dbReference>
<dbReference type="SUPFAM" id="SSF46689">
    <property type="entry name" value="Homeodomain-like"/>
    <property type="match status" value="1"/>
</dbReference>
<dbReference type="EMBL" id="AP022606">
    <property type="protein sequence ID" value="BBZ12498.1"/>
    <property type="molecule type" value="Genomic_DNA"/>
</dbReference>
<evidence type="ECO:0000313" key="7">
    <source>
        <dbReference type="Proteomes" id="UP000467379"/>
    </source>
</evidence>
<dbReference type="PROSITE" id="PS50977">
    <property type="entry name" value="HTH_TETR_2"/>
    <property type="match status" value="1"/>
</dbReference>
<keyword evidence="3" id="KW-0804">Transcription</keyword>
<accession>A0ABM7KN37</accession>
<keyword evidence="2 4" id="KW-0238">DNA-binding</keyword>
<dbReference type="PANTHER" id="PTHR47506:SF3">
    <property type="entry name" value="HTH-TYPE TRANSCRIPTIONAL REGULATOR LMRA"/>
    <property type="match status" value="1"/>
</dbReference>
<dbReference type="SUPFAM" id="SSF48498">
    <property type="entry name" value="Tetracyclin repressor-like, C-terminal domain"/>
    <property type="match status" value="1"/>
</dbReference>
<protein>
    <submittedName>
        <fullName evidence="6">Transcriptional regulator</fullName>
    </submittedName>
</protein>
<feature type="DNA-binding region" description="H-T-H motif" evidence="4">
    <location>
        <begin position="28"/>
        <end position="47"/>
    </location>
</feature>
<keyword evidence="7" id="KW-1185">Reference proteome</keyword>
<dbReference type="PANTHER" id="PTHR47506">
    <property type="entry name" value="TRANSCRIPTIONAL REGULATORY PROTEIN"/>
    <property type="match status" value="1"/>
</dbReference>
<dbReference type="InterPro" id="IPR036271">
    <property type="entry name" value="Tet_transcr_reg_TetR-rel_C_sf"/>
</dbReference>
<dbReference type="RefSeq" id="WP_232080205.1">
    <property type="nucleotide sequence ID" value="NZ_AP022606.1"/>
</dbReference>
<dbReference type="Pfam" id="PF00440">
    <property type="entry name" value="TetR_N"/>
    <property type="match status" value="1"/>
</dbReference>
<evidence type="ECO:0000256" key="4">
    <source>
        <dbReference type="PROSITE-ProRule" id="PRU00335"/>
    </source>
</evidence>
<organism evidence="6 7">
    <name type="scientific">Mycobacterium branderi</name>
    <dbReference type="NCBI Taxonomy" id="43348"/>
    <lineage>
        <taxon>Bacteria</taxon>
        <taxon>Bacillati</taxon>
        <taxon>Actinomycetota</taxon>
        <taxon>Actinomycetes</taxon>
        <taxon>Mycobacteriales</taxon>
        <taxon>Mycobacteriaceae</taxon>
        <taxon>Mycobacterium</taxon>
    </lineage>
</organism>
<dbReference type="InterPro" id="IPR001647">
    <property type="entry name" value="HTH_TetR"/>
</dbReference>
<proteinExistence type="predicted"/>
<dbReference type="InterPro" id="IPR054156">
    <property type="entry name" value="YxaF_TetR_C"/>
</dbReference>
<evidence type="ECO:0000259" key="5">
    <source>
        <dbReference type="PROSITE" id="PS50977"/>
    </source>
</evidence>
<dbReference type="InterPro" id="IPR009057">
    <property type="entry name" value="Homeodomain-like_sf"/>
</dbReference>
<keyword evidence="1" id="KW-0805">Transcription regulation</keyword>
<gene>
    <name evidence="6" type="ORF">MBRA_26930</name>
</gene>
<evidence type="ECO:0000256" key="1">
    <source>
        <dbReference type="ARBA" id="ARBA00023015"/>
    </source>
</evidence>
<evidence type="ECO:0000256" key="2">
    <source>
        <dbReference type="ARBA" id="ARBA00023125"/>
    </source>
</evidence>